<feature type="coiled-coil region" evidence="1">
    <location>
        <begin position="4"/>
        <end position="85"/>
    </location>
</feature>
<feature type="compositionally biased region" description="Basic and acidic residues" evidence="2">
    <location>
        <begin position="215"/>
        <end position="240"/>
    </location>
</feature>
<proteinExistence type="predicted"/>
<protein>
    <submittedName>
        <fullName evidence="3">Uncharacterized protein</fullName>
    </submittedName>
</protein>
<sequence length="240" mass="28689">MVVFNRTKKKLQAAELEKQRLEDEIVAQRRAQQASLELQERRMEATRRQLESAHLAREDLERQAAEQRVIEYEKARLEAERLDREARIRAEKHSRIKAASPETLRDLRELIRDKYQLDLEIWELRNARRPDRWIVDVKMEKADAVVSEIMAMVVVWERREDGDWNDDEWERVQEIRERLMSGGIRIWANESIWTEGGAEKARASGVGRRGTRMSMRHEAPDRRYSLREMDGRSTVRRREE</sequence>
<dbReference type="EMBL" id="MCFA01000038">
    <property type="protein sequence ID" value="ORY13861.1"/>
    <property type="molecule type" value="Genomic_DNA"/>
</dbReference>
<evidence type="ECO:0000256" key="1">
    <source>
        <dbReference type="SAM" id="Coils"/>
    </source>
</evidence>
<feature type="region of interest" description="Disordered" evidence="2">
    <location>
        <begin position="203"/>
        <end position="240"/>
    </location>
</feature>
<evidence type="ECO:0000256" key="2">
    <source>
        <dbReference type="SAM" id="MobiDB-lite"/>
    </source>
</evidence>
<accession>A0A1Y1ZUE8</accession>
<evidence type="ECO:0000313" key="4">
    <source>
        <dbReference type="Proteomes" id="UP000193144"/>
    </source>
</evidence>
<dbReference type="AlphaFoldDB" id="A0A1Y1ZUE8"/>
<dbReference type="Proteomes" id="UP000193144">
    <property type="component" value="Unassembled WGS sequence"/>
</dbReference>
<dbReference type="STRING" id="1231657.A0A1Y1ZUE8"/>
<name>A0A1Y1ZUE8_9PLEO</name>
<evidence type="ECO:0000313" key="3">
    <source>
        <dbReference type="EMBL" id="ORY13861.1"/>
    </source>
</evidence>
<keyword evidence="1" id="KW-0175">Coiled coil</keyword>
<keyword evidence="4" id="KW-1185">Reference proteome</keyword>
<organism evidence="3 4">
    <name type="scientific">Clohesyomyces aquaticus</name>
    <dbReference type="NCBI Taxonomy" id="1231657"/>
    <lineage>
        <taxon>Eukaryota</taxon>
        <taxon>Fungi</taxon>
        <taxon>Dikarya</taxon>
        <taxon>Ascomycota</taxon>
        <taxon>Pezizomycotina</taxon>
        <taxon>Dothideomycetes</taxon>
        <taxon>Pleosporomycetidae</taxon>
        <taxon>Pleosporales</taxon>
        <taxon>Lindgomycetaceae</taxon>
        <taxon>Clohesyomyces</taxon>
    </lineage>
</organism>
<comment type="caution">
    <text evidence="3">The sequence shown here is derived from an EMBL/GenBank/DDBJ whole genome shotgun (WGS) entry which is preliminary data.</text>
</comment>
<reference evidence="3 4" key="1">
    <citation type="submission" date="2016-07" db="EMBL/GenBank/DDBJ databases">
        <title>Pervasive Adenine N6-methylation of Active Genes in Fungi.</title>
        <authorList>
            <consortium name="DOE Joint Genome Institute"/>
            <person name="Mondo S.J."/>
            <person name="Dannebaum R.O."/>
            <person name="Kuo R.C."/>
            <person name="Labutti K."/>
            <person name="Haridas S."/>
            <person name="Kuo A."/>
            <person name="Salamov A."/>
            <person name="Ahrendt S.R."/>
            <person name="Lipzen A."/>
            <person name="Sullivan W."/>
            <person name="Andreopoulos W.B."/>
            <person name="Clum A."/>
            <person name="Lindquist E."/>
            <person name="Daum C."/>
            <person name="Ramamoorthy G.K."/>
            <person name="Gryganskyi A."/>
            <person name="Culley D."/>
            <person name="Magnuson J.K."/>
            <person name="James T.Y."/>
            <person name="O'Malley M.A."/>
            <person name="Stajich J.E."/>
            <person name="Spatafora J.W."/>
            <person name="Visel A."/>
            <person name="Grigoriev I.V."/>
        </authorList>
    </citation>
    <scope>NUCLEOTIDE SEQUENCE [LARGE SCALE GENOMIC DNA]</scope>
    <source>
        <strain evidence="3 4">CBS 115471</strain>
    </source>
</reference>
<gene>
    <name evidence="3" type="ORF">BCR34DRAFT_253151</name>
</gene>
<dbReference type="OrthoDB" id="4127862at2759"/>